<keyword evidence="1" id="KW-0812">Transmembrane</keyword>
<evidence type="ECO:0000256" key="1">
    <source>
        <dbReference type="SAM" id="Phobius"/>
    </source>
</evidence>
<organism evidence="2 3">
    <name type="scientific">Victivallis lenta</name>
    <dbReference type="NCBI Taxonomy" id="2606640"/>
    <lineage>
        <taxon>Bacteria</taxon>
        <taxon>Pseudomonadati</taxon>
        <taxon>Lentisphaerota</taxon>
        <taxon>Lentisphaeria</taxon>
        <taxon>Victivallales</taxon>
        <taxon>Victivallaceae</taxon>
        <taxon>Victivallis</taxon>
    </lineage>
</organism>
<dbReference type="InterPro" id="IPR012902">
    <property type="entry name" value="N_methyl_site"/>
</dbReference>
<gene>
    <name evidence="2" type="ORF">FYJ85_17990</name>
</gene>
<dbReference type="SUPFAM" id="SSF54523">
    <property type="entry name" value="Pili subunits"/>
    <property type="match status" value="1"/>
</dbReference>
<comment type="caution">
    <text evidence="2">The sequence shown here is derived from an EMBL/GenBank/DDBJ whole genome shotgun (WGS) entry which is preliminary data.</text>
</comment>
<dbReference type="InterPro" id="IPR045584">
    <property type="entry name" value="Pilin-like"/>
</dbReference>
<dbReference type="AlphaFoldDB" id="A0A844G9K6"/>
<keyword evidence="1" id="KW-0472">Membrane</keyword>
<dbReference type="EMBL" id="VUNS01000026">
    <property type="protein sequence ID" value="MST98929.1"/>
    <property type="molecule type" value="Genomic_DNA"/>
</dbReference>
<dbReference type="NCBIfam" id="TIGR02532">
    <property type="entry name" value="IV_pilin_GFxxxE"/>
    <property type="match status" value="1"/>
</dbReference>
<dbReference type="Proteomes" id="UP000435649">
    <property type="component" value="Unassembled WGS sequence"/>
</dbReference>
<evidence type="ECO:0000313" key="2">
    <source>
        <dbReference type="EMBL" id="MST98929.1"/>
    </source>
</evidence>
<dbReference type="Gene3D" id="3.30.700.10">
    <property type="entry name" value="Glycoprotein, Type 4 Pilin"/>
    <property type="match status" value="1"/>
</dbReference>
<protein>
    <submittedName>
        <fullName evidence="2">Prepilin-type N-terminal cleavage/methylation domain-containing protein</fullName>
    </submittedName>
</protein>
<keyword evidence="3" id="KW-1185">Reference proteome</keyword>
<dbReference type="PANTHER" id="PTHR30093">
    <property type="entry name" value="GENERAL SECRETION PATHWAY PROTEIN G"/>
    <property type="match status" value="1"/>
</dbReference>
<keyword evidence="1" id="KW-1133">Transmembrane helix</keyword>
<reference evidence="2 3" key="1">
    <citation type="submission" date="2019-08" db="EMBL/GenBank/DDBJ databases">
        <title>In-depth cultivation of the pig gut microbiome towards novel bacterial diversity and tailored functional studies.</title>
        <authorList>
            <person name="Wylensek D."/>
            <person name="Hitch T.C.A."/>
            <person name="Clavel T."/>
        </authorList>
    </citation>
    <scope>NUCLEOTIDE SEQUENCE [LARGE SCALE GENOMIC DNA]</scope>
    <source>
        <strain evidence="2 3">BBE-744-WT-12</strain>
    </source>
</reference>
<dbReference type="Pfam" id="PF07963">
    <property type="entry name" value="N_methyl"/>
    <property type="match status" value="1"/>
</dbReference>
<sequence length="257" mass="28387">MKGFKMIYRKCFTLIELLVVIAIIAILAAMLLPVLNKARASSKSISCLGNIKQFGGAAVFYANDHNDYFLTSDNSWAGDRALNLYFRYLGGDASGSNIGSLKVGFCPADSSASRKMGIPSYRAFDCTWSAWADNEGIGYSPFAQSLQYWALNPAYPDSRANVRTEKLSKLSAYPNYARDLRFKLALFADDPVLPNHYSGESSFHINAARADGSAKSCRITLWKPNPLSIDDWLIRLEGRTGHSLQAFMEASNPQLNP</sequence>
<name>A0A844G9K6_9BACT</name>
<proteinExistence type="predicted"/>
<evidence type="ECO:0000313" key="3">
    <source>
        <dbReference type="Proteomes" id="UP000435649"/>
    </source>
</evidence>
<accession>A0A844G9K6</accession>
<dbReference type="PANTHER" id="PTHR30093:SF2">
    <property type="entry name" value="TYPE II SECRETION SYSTEM PROTEIN H"/>
    <property type="match status" value="1"/>
</dbReference>
<feature type="transmembrane region" description="Helical" evidence="1">
    <location>
        <begin position="12"/>
        <end position="35"/>
    </location>
</feature>